<dbReference type="OrthoDB" id="5518193at2"/>
<dbReference type="PANTHER" id="PTHR34107">
    <property type="entry name" value="SLL0198 PROTEIN-RELATED"/>
    <property type="match status" value="1"/>
</dbReference>
<dbReference type="KEGG" id="ccro:CMC5_068590"/>
<accession>A0A0K1EPR1</accession>
<dbReference type="Proteomes" id="UP000067626">
    <property type="component" value="Chromosome"/>
</dbReference>
<dbReference type="AlphaFoldDB" id="A0A0K1EPR1"/>
<sequence>MGEPAIKRPGPVTFDDLDAVPPHMVGEIISGTLYMSPRPAPKHALASSNLGAWLVRPFQFGLDGPGGWWILDEPELHLGQDALVPDLAGWCVERMPDLPETAYFPVAPDWVCEVLSPTTAMDDRLDKLPIYAREGVKWVWFVDPIKRAMEIHRLDARNRWETASMLRGDAVVRAAPFDAIELPLSILWKRTAAAGRKG</sequence>
<dbReference type="EMBL" id="CP012159">
    <property type="protein sequence ID" value="AKT42632.1"/>
    <property type="molecule type" value="Genomic_DNA"/>
</dbReference>
<evidence type="ECO:0000313" key="3">
    <source>
        <dbReference type="Proteomes" id="UP000067626"/>
    </source>
</evidence>
<name>A0A0K1EPR1_CHOCO</name>
<evidence type="ECO:0000313" key="2">
    <source>
        <dbReference type="EMBL" id="AKT42632.1"/>
    </source>
</evidence>
<keyword evidence="3" id="KW-1185">Reference proteome</keyword>
<dbReference type="SUPFAM" id="SSF52980">
    <property type="entry name" value="Restriction endonuclease-like"/>
    <property type="match status" value="1"/>
</dbReference>
<organism evidence="2 3">
    <name type="scientific">Chondromyces crocatus</name>
    <dbReference type="NCBI Taxonomy" id="52"/>
    <lineage>
        <taxon>Bacteria</taxon>
        <taxon>Pseudomonadati</taxon>
        <taxon>Myxococcota</taxon>
        <taxon>Polyangia</taxon>
        <taxon>Polyangiales</taxon>
        <taxon>Polyangiaceae</taxon>
        <taxon>Chondromyces</taxon>
    </lineage>
</organism>
<dbReference type="PANTHER" id="PTHR34107:SF4">
    <property type="entry name" value="SLL1222 PROTEIN"/>
    <property type="match status" value="1"/>
</dbReference>
<dbReference type="InterPro" id="IPR012296">
    <property type="entry name" value="Nuclease_put_TT1808"/>
</dbReference>
<dbReference type="Gene3D" id="3.90.1570.10">
    <property type="entry name" value="tt1808, chain A"/>
    <property type="match status" value="1"/>
</dbReference>
<dbReference type="Pfam" id="PF05685">
    <property type="entry name" value="Uma2"/>
    <property type="match status" value="1"/>
</dbReference>
<evidence type="ECO:0000259" key="1">
    <source>
        <dbReference type="Pfam" id="PF05685"/>
    </source>
</evidence>
<dbReference type="InterPro" id="IPR008538">
    <property type="entry name" value="Uma2"/>
</dbReference>
<reference evidence="2 3" key="1">
    <citation type="submission" date="2015-07" db="EMBL/GenBank/DDBJ databases">
        <title>Genome analysis of myxobacterium Chondromyces crocatus Cm c5 reveals a high potential for natural compound synthesis and the genetic basis for the loss of fruiting body formation.</title>
        <authorList>
            <person name="Zaburannyi N."/>
            <person name="Bunk B."/>
            <person name="Maier J."/>
            <person name="Overmann J."/>
            <person name="Mueller R."/>
        </authorList>
    </citation>
    <scope>NUCLEOTIDE SEQUENCE [LARGE SCALE GENOMIC DNA]</scope>
    <source>
        <strain evidence="2 3">Cm c5</strain>
    </source>
</reference>
<proteinExistence type="predicted"/>
<feature type="domain" description="Putative restriction endonuclease" evidence="1">
    <location>
        <begin position="27"/>
        <end position="183"/>
    </location>
</feature>
<dbReference type="CDD" id="cd06260">
    <property type="entry name" value="DUF820-like"/>
    <property type="match status" value="1"/>
</dbReference>
<dbReference type="InterPro" id="IPR011335">
    <property type="entry name" value="Restrct_endonuc-II-like"/>
</dbReference>
<dbReference type="RefSeq" id="WP_050434227.1">
    <property type="nucleotide sequence ID" value="NZ_CP012159.1"/>
</dbReference>
<dbReference type="PATRIC" id="fig|52.7.peg.7527"/>
<gene>
    <name evidence="2" type="ORF">CMC5_068590</name>
</gene>
<protein>
    <recommendedName>
        <fullName evidence="1">Putative restriction endonuclease domain-containing protein</fullName>
    </recommendedName>
</protein>